<dbReference type="Proteomes" id="UP001196413">
    <property type="component" value="Unassembled WGS sequence"/>
</dbReference>
<protein>
    <submittedName>
        <fullName evidence="2">Uncharacterized protein</fullName>
    </submittedName>
</protein>
<dbReference type="EMBL" id="JAHQIW010003358">
    <property type="protein sequence ID" value="KAJ1358290.1"/>
    <property type="molecule type" value="Genomic_DNA"/>
</dbReference>
<organism evidence="2 3">
    <name type="scientific">Parelaphostrongylus tenuis</name>
    <name type="common">Meningeal worm</name>
    <dbReference type="NCBI Taxonomy" id="148309"/>
    <lineage>
        <taxon>Eukaryota</taxon>
        <taxon>Metazoa</taxon>
        <taxon>Ecdysozoa</taxon>
        <taxon>Nematoda</taxon>
        <taxon>Chromadorea</taxon>
        <taxon>Rhabditida</taxon>
        <taxon>Rhabditina</taxon>
        <taxon>Rhabditomorpha</taxon>
        <taxon>Strongyloidea</taxon>
        <taxon>Metastrongylidae</taxon>
        <taxon>Parelaphostrongylus</taxon>
    </lineage>
</organism>
<evidence type="ECO:0000313" key="2">
    <source>
        <dbReference type="EMBL" id="KAJ1358290.1"/>
    </source>
</evidence>
<name>A0AAD5MGT9_PARTN</name>
<keyword evidence="3" id="KW-1185">Reference proteome</keyword>
<feature type="region of interest" description="Disordered" evidence="1">
    <location>
        <begin position="269"/>
        <end position="295"/>
    </location>
</feature>
<gene>
    <name evidence="2" type="ORF">KIN20_016687</name>
</gene>
<evidence type="ECO:0000313" key="3">
    <source>
        <dbReference type="Proteomes" id="UP001196413"/>
    </source>
</evidence>
<proteinExistence type="predicted"/>
<evidence type="ECO:0000256" key="1">
    <source>
        <dbReference type="SAM" id="MobiDB-lite"/>
    </source>
</evidence>
<reference evidence="2" key="1">
    <citation type="submission" date="2021-06" db="EMBL/GenBank/DDBJ databases">
        <title>Parelaphostrongylus tenuis whole genome reference sequence.</title>
        <authorList>
            <person name="Garwood T.J."/>
            <person name="Larsen P.A."/>
            <person name="Fountain-Jones N.M."/>
            <person name="Garbe J.R."/>
            <person name="Macchietto M.G."/>
            <person name="Kania S.A."/>
            <person name="Gerhold R.W."/>
            <person name="Richards J.E."/>
            <person name="Wolf T.M."/>
        </authorList>
    </citation>
    <scope>NUCLEOTIDE SEQUENCE</scope>
    <source>
        <strain evidence="2">MNPRO001-30</strain>
        <tissue evidence="2">Meninges</tissue>
    </source>
</reference>
<feature type="compositionally biased region" description="Basic and acidic residues" evidence="1">
    <location>
        <begin position="279"/>
        <end position="295"/>
    </location>
</feature>
<accession>A0AAD5MGT9</accession>
<sequence>MNGTSQVCKREFTIINWLDKRCSSELTRILCNSVPIETPADYQNVPSHLLSNSKRTRFSLYATIVGMEKRGNRSDIVVVTENLEALANITLERSSTLADTRIMKRVLSATEKFEGHDYVKSRTNASLAEVIRNDEYTDITNTSSFAIRENFTVPLEQNVSEDDEHNSKKFHQLSSNDADEFSQKFIANSPEKRGNKKELPIIKRKKMKKLASNSKLEGAAEKFKIGKFDQKSRKRAASAIVDTDKSSGNIATNSTQVLTESEVIDKTATFEVTTSSPTPKEEEYKHDKLGSPRYK</sequence>
<dbReference type="AlphaFoldDB" id="A0AAD5MGT9"/>
<comment type="caution">
    <text evidence="2">The sequence shown here is derived from an EMBL/GenBank/DDBJ whole genome shotgun (WGS) entry which is preliminary data.</text>
</comment>